<dbReference type="AlphaFoldDB" id="A0ABD3ME16"/>
<keyword evidence="1" id="KW-0472">Membrane</keyword>
<name>A0ABD3ME16_9STRA</name>
<evidence type="ECO:0000313" key="2">
    <source>
        <dbReference type="EMBL" id="KAL3758805.1"/>
    </source>
</evidence>
<accession>A0ABD3ME16</accession>
<proteinExistence type="predicted"/>
<sequence>MVHIDGHEFGMLSTIGGAIGITHGIYGKGWFKSLIHRQPIIAFSVTIAAIGVCMPLVVVPIRRKLGMPTNQYDHDDPKTVWPKIIE</sequence>
<feature type="transmembrane region" description="Helical" evidence="1">
    <location>
        <begin position="40"/>
        <end position="61"/>
    </location>
</feature>
<keyword evidence="1" id="KW-1133">Transmembrane helix</keyword>
<comment type="caution">
    <text evidence="2">The sequence shown here is derived from an EMBL/GenBank/DDBJ whole genome shotgun (WGS) entry which is preliminary data.</text>
</comment>
<gene>
    <name evidence="2" type="ORF">ACHAWU_008790</name>
</gene>
<evidence type="ECO:0000313" key="3">
    <source>
        <dbReference type="Proteomes" id="UP001530293"/>
    </source>
</evidence>
<protein>
    <submittedName>
        <fullName evidence="2">Uncharacterized protein</fullName>
    </submittedName>
</protein>
<reference evidence="2 3" key="1">
    <citation type="submission" date="2024-10" db="EMBL/GenBank/DDBJ databases">
        <title>Updated reference genomes for cyclostephanoid diatoms.</title>
        <authorList>
            <person name="Roberts W.R."/>
            <person name="Alverson A.J."/>
        </authorList>
    </citation>
    <scope>NUCLEOTIDE SEQUENCE [LARGE SCALE GENOMIC DNA]</scope>
    <source>
        <strain evidence="2 3">AJA232-27</strain>
    </source>
</reference>
<dbReference type="EMBL" id="JALLBG020000221">
    <property type="protein sequence ID" value="KAL3758805.1"/>
    <property type="molecule type" value="Genomic_DNA"/>
</dbReference>
<organism evidence="2 3">
    <name type="scientific">Discostella pseudostelligera</name>
    <dbReference type="NCBI Taxonomy" id="259834"/>
    <lineage>
        <taxon>Eukaryota</taxon>
        <taxon>Sar</taxon>
        <taxon>Stramenopiles</taxon>
        <taxon>Ochrophyta</taxon>
        <taxon>Bacillariophyta</taxon>
        <taxon>Coscinodiscophyceae</taxon>
        <taxon>Thalassiosirophycidae</taxon>
        <taxon>Stephanodiscales</taxon>
        <taxon>Stephanodiscaceae</taxon>
        <taxon>Discostella</taxon>
    </lineage>
</organism>
<keyword evidence="1" id="KW-0812">Transmembrane</keyword>
<evidence type="ECO:0000256" key="1">
    <source>
        <dbReference type="SAM" id="Phobius"/>
    </source>
</evidence>
<keyword evidence="3" id="KW-1185">Reference proteome</keyword>
<dbReference type="Proteomes" id="UP001530293">
    <property type="component" value="Unassembled WGS sequence"/>
</dbReference>